<dbReference type="SUPFAM" id="SSF81383">
    <property type="entry name" value="F-box domain"/>
    <property type="match status" value="1"/>
</dbReference>
<dbReference type="EMBL" id="JAJJMA010185277">
    <property type="protein sequence ID" value="MCL7037962.1"/>
    <property type="molecule type" value="Genomic_DNA"/>
</dbReference>
<evidence type="ECO:0000256" key="1">
    <source>
        <dbReference type="SAM" id="MobiDB-lite"/>
    </source>
</evidence>
<reference evidence="3" key="1">
    <citation type="submission" date="2022-03" db="EMBL/GenBank/DDBJ databases">
        <title>A functionally conserved STORR gene fusion in Papaver species that diverged 16.8 million years ago.</title>
        <authorList>
            <person name="Catania T."/>
        </authorList>
    </citation>
    <scope>NUCLEOTIDE SEQUENCE</scope>
    <source>
        <strain evidence="3">S-191538</strain>
    </source>
</reference>
<comment type="caution">
    <text evidence="3">The sequence shown here is derived from an EMBL/GenBank/DDBJ whole genome shotgun (WGS) entry which is preliminary data.</text>
</comment>
<dbReference type="PROSITE" id="PS50181">
    <property type="entry name" value="FBOX"/>
    <property type="match status" value="1"/>
</dbReference>
<organism evidence="3 4">
    <name type="scientific">Papaver nudicaule</name>
    <name type="common">Iceland poppy</name>
    <dbReference type="NCBI Taxonomy" id="74823"/>
    <lineage>
        <taxon>Eukaryota</taxon>
        <taxon>Viridiplantae</taxon>
        <taxon>Streptophyta</taxon>
        <taxon>Embryophyta</taxon>
        <taxon>Tracheophyta</taxon>
        <taxon>Spermatophyta</taxon>
        <taxon>Magnoliopsida</taxon>
        <taxon>Ranunculales</taxon>
        <taxon>Papaveraceae</taxon>
        <taxon>Papaveroideae</taxon>
        <taxon>Papaver</taxon>
    </lineage>
</organism>
<proteinExistence type="predicted"/>
<evidence type="ECO:0000259" key="2">
    <source>
        <dbReference type="PROSITE" id="PS50181"/>
    </source>
</evidence>
<feature type="domain" description="F-box" evidence="2">
    <location>
        <begin position="42"/>
        <end position="90"/>
    </location>
</feature>
<feature type="compositionally biased region" description="Basic and acidic residues" evidence="1">
    <location>
        <begin position="20"/>
        <end position="34"/>
    </location>
</feature>
<keyword evidence="4" id="KW-1185">Reference proteome</keyword>
<dbReference type="AlphaFoldDB" id="A0AA41SJS2"/>
<protein>
    <recommendedName>
        <fullName evidence="2">F-box domain-containing protein</fullName>
    </recommendedName>
</protein>
<dbReference type="InterPro" id="IPR036047">
    <property type="entry name" value="F-box-like_dom_sf"/>
</dbReference>
<feature type="region of interest" description="Disordered" evidence="1">
    <location>
        <begin position="1"/>
        <end position="35"/>
    </location>
</feature>
<dbReference type="Proteomes" id="UP001177140">
    <property type="component" value="Unassembled WGS sequence"/>
</dbReference>
<feature type="non-terminal residue" evidence="3">
    <location>
        <position position="1"/>
    </location>
</feature>
<evidence type="ECO:0000313" key="4">
    <source>
        <dbReference type="Proteomes" id="UP001177140"/>
    </source>
</evidence>
<dbReference type="Pfam" id="PF00646">
    <property type="entry name" value="F-box"/>
    <property type="match status" value="1"/>
</dbReference>
<accession>A0AA41SJS2</accession>
<evidence type="ECO:0000313" key="3">
    <source>
        <dbReference type="EMBL" id="MCL7037962.1"/>
    </source>
</evidence>
<sequence>LLSNGIYNQGSGKTSTLKEVPQEGAKDDGDDYGRPSKIRRSSSFITYLPDDCLSFIFKRLKVDDRNSFGLTCRQWLHIQNINQESLWYHNKDANISLDENCFYINLSKLLSRFPDLKYFSITGIGFLEWPKTLTHLEAGRCKLTPEGINAIVSVICHLGDMENVEKDKTEELLLVLFRIHLAECAKLSSM</sequence>
<gene>
    <name evidence="3" type="ORF">MKW94_029443</name>
</gene>
<feature type="compositionally biased region" description="Polar residues" evidence="1">
    <location>
        <begin position="1"/>
        <end position="17"/>
    </location>
</feature>
<dbReference type="CDD" id="cd22159">
    <property type="entry name" value="F-box_AtTIR1-like"/>
    <property type="match status" value="1"/>
</dbReference>
<dbReference type="InterPro" id="IPR001810">
    <property type="entry name" value="F-box_dom"/>
</dbReference>
<dbReference type="Gene3D" id="1.20.1280.50">
    <property type="match status" value="1"/>
</dbReference>
<name>A0AA41SJS2_PAPNU</name>